<gene>
    <name evidence="2" type="ORF">METZ01_LOCUS12145</name>
</gene>
<accession>A0A381NXF4</accession>
<dbReference type="EMBL" id="UINC01000669">
    <property type="protein sequence ID" value="SUZ59291.1"/>
    <property type="molecule type" value="Genomic_DNA"/>
</dbReference>
<organism evidence="2">
    <name type="scientific">marine metagenome</name>
    <dbReference type="NCBI Taxonomy" id="408172"/>
    <lineage>
        <taxon>unclassified sequences</taxon>
        <taxon>metagenomes</taxon>
        <taxon>ecological metagenomes</taxon>
    </lineage>
</organism>
<dbReference type="Pfam" id="PF00963">
    <property type="entry name" value="Cohesin"/>
    <property type="match status" value="1"/>
</dbReference>
<name>A0A381NXF4_9ZZZZ</name>
<dbReference type="GO" id="GO:0000272">
    <property type="term" value="P:polysaccharide catabolic process"/>
    <property type="evidence" value="ECO:0007669"/>
    <property type="project" value="InterPro"/>
</dbReference>
<protein>
    <recommendedName>
        <fullName evidence="1">Cohesin domain-containing protein</fullName>
    </recommendedName>
</protein>
<dbReference type="InterPro" id="IPR008965">
    <property type="entry name" value="CBM2/CBM3_carb-bd_dom_sf"/>
</dbReference>
<dbReference type="InterPro" id="IPR002102">
    <property type="entry name" value="Cohesin_dom"/>
</dbReference>
<proteinExistence type="predicted"/>
<dbReference type="GO" id="GO:0030246">
    <property type="term" value="F:carbohydrate binding"/>
    <property type="evidence" value="ECO:0007669"/>
    <property type="project" value="InterPro"/>
</dbReference>
<dbReference type="CDD" id="cd08547">
    <property type="entry name" value="Type_II_cohesin"/>
    <property type="match status" value="1"/>
</dbReference>
<evidence type="ECO:0000259" key="1">
    <source>
        <dbReference type="Pfam" id="PF00963"/>
    </source>
</evidence>
<feature type="domain" description="Cohesin" evidence="1">
    <location>
        <begin position="39"/>
        <end position="140"/>
    </location>
</feature>
<evidence type="ECO:0000313" key="2">
    <source>
        <dbReference type="EMBL" id="SUZ59291.1"/>
    </source>
</evidence>
<dbReference type="SUPFAM" id="SSF49384">
    <property type="entry name" value="Carbohydrate-binding domain"/>
    <property type="match status" value="1"/>
</dbReference>
<sequence length="165" mass="17320">VLLGCRIEVHDATYDNPFDLDANKEKGIIPPALIFSPSRVKTTVGGSATMDIFALEVSGVGGVHAQVNYDATKLSVTSVTAGSFFSSTQSPIFIYEDNNGTLDVYVSYLGPEITVSGTGDIAVVVFNVKTSGEAIVRYTSESELLGSNDVPIKLNGLGQGVVNAK</sequence>
<feature type="non-terminal residue" evidence="2">
    <location>
        <position position="1"/>
    </location>
</feature>
<dbReference type="Gene3D" id="2.60.40.680">
    <property type="match status" value="1"/>
</dbReference>
<dbReference type="AlphaFoldDB" id="A0A381NXF4"/>
<reference evidence="2" key="1">
    <citation type="submission" date="2018-05" db="EMBL/GenBank/DDBJ databases">
        <authorList>
            <person name="Lanie J.A."/>
            <person name="Ng W.-L."/>
            <person name="Kazmierczak K.M."/>
            <person name="Andrzejewski T.M."/>
            <person name="Davidsen T.M."/>
            <person name="Wayne K.J."/>
            <person name="Tettelin H."/>
            <person name="Glass J.I."/>
            <person name="Rusch D."/>
            <person name="Podicherti R."/>
            <person name="Tsui H.-C.T."/>
            <person name="Winkler M.E."/>
        </authorList>
    </citation>
    <scope>NUCLEOTIDE SEQUENCE</scope>
</reference>